<evidence type="ECO:0000256" key="2">
    <source>
        <dbReference type="ARBA" id="ARBA00012962"/>
    </source>
</evidence>
<evidence type="ECO:0000313" key="10">
    <source>
        <dbReference type="Proteomes" id="UP001501671"/>
    </source>
</evidence>
<dbReference type="InterPro" id="IPR022893">
    <property type="entry name" value="Shikimate_DH_fam"/>
</dbReference>
<sequence>MTKISGTTRVFAILADPIHHVQTPQAVNEVFQAEKLDAAMIPIHVKQEHLQRLVDGLRGIQNLDGFVVTVPHKRAMAALCDQLTPAAARIGAVNVVRRTAAGALLGGMLDGEGFVAGLRSQGLEVTGRRIYIAGAGGAASAIFHAVAQAGASHVTVANRTSSKADELVSRMRQAFPAVSMSVGTPDAGGHDIVVNATSLGMHAGDALPLDPGSLDRGQTVAEIIMQPEQTPLLAEAKRRGCRIQYGAPMLRCQLELMTGFMRQ</sequence>
<gene>
    <name evidence="9" type="ORF">GCM10023144_39520</name>
</gene>
<dbReference type="EC" id="1.1.1.25" evidence="2"/>
<evidence type="ECO:0000256" key="3">
    <source>
        <dbReference type="ARBA" id="ARBA00022857"/>
    </source>
</evidence>
<organism evidence="9 10">
    <name type="scientific">Pigmentiphaga soli</name>
    <dbReference type="NCBI Taxonomy" id="1007095"/>
    <lineage>
        <taxon>Bacteria</taxon>
        <taxon>Pseudomonadati</taxon>
        <taxon>Pseudomonadota</taxon>
        <taxon>Betaproteobacteria</taxon>
        <taxon>Burkholderiales</taxon>
        <taxon>Alcaligenaceae</taxon>
        <taxon>Pigmentiphaga</taxon>
    </lineage>
</organism>
<comment type="pathway">
    <text evidence="1">Metabolic intermediate biosynthesis; chorismate biosynthesis; chorismate from D-erythrose 4-phosphate and phosphoenolpyruvate: step 4/7.</text>
</comment>
<comment type="catalytic activity">
    <reaction evidence="6">
        <text>shikimate + NADP(+) = 3-dehydroshikimate + NADPH + H(+)</text>
        <dbReference type="Rhea" id="RHEA:17737"/>
        <dbReference type="ChEBI" id="CHEBI:15378"/>
        <dbReference type="ChEBI" id="CHEBI:16630"/>
        <dbReference type="ChEBI" id="CHEBI:36208"/>
        <dbReference type="ChEBI" id="CHEBI:57783"/>
        <dbReference type="ChEBI" id="CHEBI:58349"/>
        <dbReference type="EC" id="1.1.1.25"/>
    </reaction>
</comment>
<dbReference type="Proteomes" id="UP001501671">
    <property type="component" value="Unassembled WGS sequence"/>
</dbReference>
<dbReference type="InterPro" id="IPR013708">
    <property type="entry name" value="Shikimate_DH-bd_N"/>
</dbReference>
<keyword evidence="10" id="KW-1185">Reference proteome</keyword>
<protein>
    <recommendedName>
        <fullName evidence="2">shikimate dehydrogenase (NADP(+))</fullName>
        <ecNumber evidence="2">1.1.1.25</ecNumber>
    </recommendedName>
</protein>
<dbReference type="PANTHER" id="PTHR21089">
    <property type="entry name" value="SHIKIMATE DEHYDROGENASE"/>
    <property type="match status" value="1"/>
</dbReference>
<reference evidence="10" key="1">
    <citation type="journal article" date="2019" name="Int. J. Syst. Evol. Microbiol.">
        <title>The Global Catalogue of Microorganisms (GCM) 10K type strain sequencing project: providing services to taxonomists for standard genome sequencing and annotation.</title>
        <authorList>
            <consortium name="The Broad Institute Genomics Platform"/>
            <consortium name="The Broad Institute Genome Sequencing Center for Infectious Disease"/>
            <person name="Wu L."/>
            <person name="Ma J."/>
        </authorList>
    </citation>
    <scope>NUCLEOTIDE SEQUENCE [LARGE SCALE GENOMIC DNA]</scope>
    <source>
        <strain evidence="10">JCM 17666</strain>
    </source>
</reference>
<evidence type="ECO:0000256" key="4">
    <source>
        <dbReference type="ARBA" id="ARBA00023002"/>
    </source>
</evidence>
<accession>A0ABP8HJB2</accession>
<evidence type="ECO:0000256" key="5">
    <source>
        <dbReference type="ARBA" id="ARBA00023141"/>
    </source>
</evidence>
<comment type="caution">
    <text evidence="9">The sequence shown here is derived from an EMBL/GenBank/DDBJ whole genome shotgun (WGS) entry which is preliminary data.</text>
</comment>
<feature type="domain" description="Shikimate dehydrogenase substrate binding N-terminal" evidence="8">
    <location>
        <begin position="13"/>
        <end position="96"/>
    </location>
</feature>
<dbReference type="CDD" id="cd01065">
    <property type="entry name" value="NAD_bind_Shikimate_DH"/>
    <property type="match status" value="1"/>
</dbReference>
<dbReference type="InterPro" id="IPR046346">
    <property type="entry name" value="Aminoacid_DH-like_N_sf"/>
</dbReference>
<feature type="domain" description="Quinate/shikimate 5-dehydrogenase/glutamyl-tRNA reductase" evidence="7">
    <location>
        <begin position="124"/>
        <end position="198"/>
    </location>
</feature>
<dbReference type="SUPFAM" id="SSF51735">
    <property type="entry name" value="NAD(P)-binding Rossmann-fold domains"/>
    <property type="match status" value="1"/>
</dbReference>
<evidence type="ECO:0000256" key="1">
    <source>
        <dbReference type="ARBA" id="ARBA00004871"/>
    </source>
</evidence>
<dbReference type="Gene3D" id="3.40.50.720">
    <property type="entry name" value="NAD(P)-binding Rossmann-like Domain"/>
    <property type="match status" value="1"/>
</dbReference>
<name>A0ABP8HJB2_9BURK</name>
<keyword evidence="5" id="KW-0028">Amino-acid biosynthesis</keyword>
<dbReference type="SUPFAM" id="SSF53223">
    <property type="entry name" value="Aminoacid dehydrogenase-like, N-terminal domain"/>
    <property type="match status" value="1"/>
</dbReference>
<keyword evidence="4" id="KW-0560">Oxidoreductase</keyword>
<evidence type="ECO:0000259" key="8">
    <source>
        <dbReference type="Pfam" id="PF08501"/>
    </source>
</evidence>
<dbReference type="Pfam" id="PF08501">
    <property type="entry name" value="Shikimate_dh_N"/>
    <property type="match status" value="1"/>
</dbReference>
<dbReference type="Pfam" id="PF01488">
    <property type="entry name" value="Shikimate_DH"/>
    <property type="match status" value="1"/>
</dbReference>
<dbReference type="RefSeq" id="WP_345251616.1">
    <property type="nucleotide sequence ID" value="NZ_BAABFO010000024.1"/>
</dbReference>
<dbReference type="InterPro" id="IPR006151">
    <property type="entry name" value="Shikm_DH/Glu-tRNA_Rdtase"/>
</dbReference>
<proteinExistence type="predicted"/>
<evidence type="ECO:0000256" key="6">
    <source>
        <dbReference type="ARBA" id="ARBA00049442"/>
    </source>
</evidence>
<keyword evidence="5" id="KW-0057">Aromatic amino acid biosynthesis</keyword>
<dbReference type="EMBL" id="BAABFO010000024">
    <property type="protein sequence ID" value="GAA4340165.1"/>
    <property type="molecule type" value="Genomic_DNA"/>
</dbReference>
<evidence type="ECO:0000313" key="9">
    <source>
        <dbReference type="EMBL" id="GAA4340165.1"/>
    </source>
</evidence>
<dbReference type="InterPro" id="IPR036291">
    <property type="entry name" value="NAD(P)-bd_dom_sf"/>
</dbReference>
<dbReference type="PANTHER" id="PTHR21089:SF1">
    <property type="entry name" value="BIFUNCTIONAL 3-DEHYDROQUINATE DEHYDRATASE_SHIKIMATE DEHYDROGENASE, CHLOROPLASTIC"/>
    <property type="match status" value="1"/>
</dbReference>
<evidence type="ECO:0000259" key="7">
    <source>
        <dbReference type="Pfam" id="PF01488"/>
    </source>
</evidence>
<dbReference type="Gene3D" id="3.40.50.10860">
    <property type="entry name" value="Leucine Dehydrogenase, chain A, domain 1"/>
    <property type="match status" value="1"/>
</dbReference>
<keyword evidence="3" id="KW-0521">NADP</keyword>